<sequence>MVTLFRLIVCYAGENNSRSNTMKKIKHEAQLLKKALQIGEQYARKRGFATFDEGTSNKIKIECIYRLLVEDKVLTPLASDKEDGPNMKHKLVLWIHKQLPEGHPLLQD</sequence>
<dbReference type="InterPro" id="IPR032036">
    <property type="entry name" value="DUF5062"/>
</dbReference>
<dbReference type="Proteomes" id="UP000011223">
    <property type="component" value="Unassembled WGS sequence"/>
</dbReference>
<evidence type="ECO:0008006" key="3">
    <source>
        <dbReference type="Google" id="ProtNLM"/>
    </source>
</evidence>
<dbReference type="EMBL" id="ANFM02000066">
    <property type="protein sequence ID" value="EOD77214.1"/>
    <property type="molecule type" value="Genomic_DNA"/>
</dbReference>
<evidence type="ECO:0000313" key="1">
    <source>
        <dbReference type="EMBL" id="EOD77214.1"/>
    </source>
</evidence>
<organism evidence="1 2">
    <name type="scientific">Grimontia indica</name>
    <dbReference type="NCBI Taxonomy" id="1056512"/>
    <lineage>
        <taxon>Bacteria</taxon>
        <taxon>Pseudomonadati</taxon>
        <taxon>Pseudomonadota</taxon>
        <taxon>Gammaproteobacteria</taxon>
        <taxon>Vibrionales</taxon>
        <taxon>Vibrionaceae</taxon>
        <taxon>Grimontia</taxon>
    </lineage>
</organism>
<dbReference type="Pfam" id="PF16691">
    <property type="entry name" value="DUF5062"/>
    <property type="match status" value="1"/>
</dbReference>
<reference evidence="1 2" key="1">
    <citation type="journal article" date="2014" name="PLoS ONE">
        <title>Grimontia indica AK16(T), sp. nov., Isolated from a Seawater Sample Reports the Presence of Pathogenic Genes Similar to Vibrio Genus.</title>
        <authorList>
            <person name="Singh A."/>
            <person name="Vaidya B."/>
            <person name="Khatri I."/>
            <person name="Srinivas T.N."/>
            <person name="Subramanian S."/>
            <person name="Korpole S."/>
            <person name="Pinnaka A.K."/>
        </authorList>
    </citation>
    <scope>NUCLEOTIDE SEQUENCE [LARGE SCALE GENOMIC DNA]</scope>
    <source>
        <strain evidence="1 2">AK16</strain>
    </source>
</reference>
<proteinExistence type="predicted"/>
<protein>
    <recommendedName>
        <fullName evidence="3">DUF5062 domain-containing protein</fullName>
    </recommendedName>
</protein>
<comment type="caution">
    <text evidence="1">The sequence shown here is derived from an EMBL/GenBank/DDBJ whole genome shotgun (WGS) entry which is preliminary data.</text>
</comment>
<dbReference type="InterPro" id="IPR038316">
    <property type="entry name" value="DUF5062_sf"/>
</dbReference>
<accession>R1GM81</accession>
<dbReference type="AlphaFoldDB" id="R1GM81"/>
<gene>
    <name evidence="1" type="ORF">D515_04479</name>
</gene>
<evidence type="ECO:0000313" key="2">
    <source>
        <dbReference type="Proteomes" id="UP000011223"/>
    </source>
</evidence>
<name>R1GM81_9GAMM</name>
<dbReference type="Gene3D" id="1.20.120.1930">
    <property type="entry name" value="Uncharacterised protein PF16691, DUF5062"/>
    <property type="match status" value="1"/>
</dbReference>
<keyword evidence="2" id="KW-1185">Reference proteome</keyword>
<dbReference type="eggNOG" id="ENOG503300P">
    <property type="taxonomic scope" value="Bacteria"/>
</dbReference>